<evidence type="ECO:0000256" key="1">
    <source>
        <dbReference type="SAM" id="Phobius"/>
    </source>
</evidence>
<keyword evidence="2" id="KW-0614">Plasmid</keyword>
<name>A0A6B9GDN9_PANCY</name>
<evidence type="ECO:0000313" key="3">
    <source>
        <dbReference type="Proteomes" id="UP000502005"/>
    </source>
</evidence>
<dbReference type="Proteomes" id="UP000502005">
    <property type="component" value="Plasmid pNE1B"/>
</dbReference>
<keyword evidence="1" id="KW-0472">Membrane</keyword>
<keyword evidence="1" id="KW-0812">Transmembrane</keyword>
<proteinExistence type="predicted"/>
<evidence type="ECO:0000313" key="2">
    <source>
        <dbReference type="EMBL" id="QGY32347.1"/>
    </source>
</evidence>
<gene>
    <name evidence="2" type="ORF">CUN67_25525</name>
</gene>
<dbReference type="AlphaFoldDB" id="A0A6B9GDN9"/>
<sequence>MIRKIAYSLLMVLIGVILTLSTLFLMMAFGRIFPASEEFQQACPNFDTEQIKNEFIQSWFRMAAKDDSLKAIGLSKVAFFTHPSFAGNSWSGELLVLGEKGKYSATVILDCRNGFFDYTGPFEISP</sequence>
<accession>A0A6B9GDN9</accession>
<feature type="transmembrane region" description="Helical" evidence="1">
    <location>
        <begin position="7"/>
        <end position="29"/>
    </location>
</feature>
<evidence type="ECO:0008006" key="4">
    <source>
        <dbReference type="Google" id="ProtNLM"/>
    </source>
</evidence>
<keyword evidence="1" id="KW-1133">Transmembrane helix</keyword>
<dbReference type="RefSeq" id="WP_208718241.1">
    <property type="nucleotide sequence ID" value="NZ_CP024770.1"/>
</dbReference>
<dbReference type="EMBL" id="CP024770">
    <property type="protein sequence ID" value="QGY32347.1"/>
    <property type="molecule type" value="Genomic_DNA"/>
</dbReference>
<organism evidence="2 3">
    <name type="scientific">Pantoea cypripedii</name>
    <name type="common">Pectobacterium cypripedii</name>
    <name type="synonym">Erwinia cypripedii</name>
    <dbReference type="NCBI Taxonomy" id="55209"/>
    <lineage>
        <taxon>Bacteria</taxon>
        <taxon>Pseudomonadati</taxon>
        <taxon>Pseudomonadota</taxon>
        <taxon>Gammaproteobacteria</taxon>
        <taxon>Enterobacterales</taxon>
        <taxon>Erwiniaceae</taxon>
        <taxon>Pantoea</taxon>
    </lineage>
</organism>
<geneLocation type="plasmid" evidence="3">
    <name>pne1b</name>
</geneLocation>
<reference evidence="2 3" key="1">
    <citation type="submission" date="2017-11" db="EMBL/GenBank/DDBJ databases">
        <title>Genome sequence of Pantoea cypripedii NE1.</title>
        <authorList>
            <person name="Nascimento F.X."/>
        </authorList>
    </citation>
    <scope>NUCLEOTIDE SEQUENCE [LARGE SCALE GENOMIC DNA]</scope>
    <source>
        <strain evidence="2 3">NE1</strain>
        <plasmid evidence="3">pne1b</plasmid>
    </source>
</reference>
<protein>
    <recommendedName>
        <fullName evidence="4">Colicin M resistance protein</fullName>
    </recommendedName>
</protein>